<reference evidence="1 2" key="1">
    <citation type="submission" date="2020-02" db="EMBL/GenBank/DDBJ databases">
        <authorList>
            <person name="Ferguson B K."/>
        </authorList>
    </citation>
    <scope>NUCLEOTIDE SEQUENCE [LARGE SCALE GENOMIC DNA]</scope>
</reference>
<gene>
    <name evidence="1" type="ORF">TBRA_LOCUS601</name>
</gene>
<dbReference type="AlphaFoldDB" id="A0A6H5HU56"/>
<proteinExistence type="predicted"/>
<accession>A0A6H5HU56</accession>
<sequence>MIRSRSTDVFEISTGPDTLWCKAQRSRRRGGIEMMRAKKADDEFGFVAHLRHLSTFKLGVVQVSEHSGPSSGIFLTRFSGISRVSDRSEPDLEAEQKADLTNPNILVNRGSSQSQLRSCLVFDLQITCGCIIFQTCLRLRFALGVFSSSRGAEE</sequence>
<evidence type="ECO:0000313" key="1">
    <source>
        <dbReference type="EMBL" id="CAB0028427.1"/>
    </source>
</evidence>
<evidence type="ECO:0000313" key="2">
    <source>
        <dbReference type="Proteomes" id="UP000479190"/>
    </source>
</evidence>
<dbReference type="Proteomes" id="UP000479190">
    <property type="component" value="Unassembled WGS sequence"/>
</dbReference>
<keyword evidence="2" id="KW-1185">Reference proteome</keyword>
<protein>
    <submittedName>
        <fullName evidence="1">Uncharacterized protein</fullName>
    </submittedName>
</protein>
<organism evidence="1 2">
    <name type="scientific">Trichogramma brassicae</name>
    <dbReference type="NCBI Taxonomy" id="86971"/>
    <lineage>
        <taxon>Eukaryota</taxon>
        <taxon>Metazoa</taxon>
        <taxon>Ecdysozoa</taxon>
        <taxon>Arthropoda</taxon>
        <taxon>Hexapoda</taxon>
        <taxon>Insecta</taxon>
        <taxon>Pterygota</taxon>
        <taxon>Neoptera</taxon>
        <taxon>Endopterygota</taxon>
        <taxon>Hymenoptera</taxon>
        <taxon>Apocrita</taxon>
        <taxon>Proctotrupomorpha</taxon>
        <taxon>Chalcidoidea</taxon>
        <taxon>Trichogrammatidae</taxon>
        <taxon>Trichogramma</taxon>
    </lineage>
</organism>
<name>A0A6H5HU56_9HYME</name>
<dbReference type="EMBL" id="CADCXV010000145">
    <property type="protein sequence ID" value="CAB0028427.1"/>
    <property type="molecule type" value="Genomic_DNA"/>
</dbReference>